<evidence type="ECO:0000256" key="10">
    <source>
        <dbReference type="ARBA" id="ARBA00023211"/>
    </source>
</evidence>
<dbReference type="GO" id="GO:0003909">
    <property type="term" value="F:DNA ligase activity"/>
    <property type="evidence" value="ECO:0007669"/>
    <property type="project" value="TreeGrafter"/>
</dbReference>
<dbReference type="EMBL" id="MHJU01000020">
    <property type="protein sequence ID" value="OGY72934.1"/>
    <property type="molecule type" value="Genomic_DNA"/>
</dbReference>
<evidence type="ECO:0000256" key="7">
    <source>
        <dbReference type="ARBA" id="ARBA00022800"/>
    </source>
</evidence>
<feature type="binding site" evidence="13">
    <location>
        <begin position="529"/>
        <end position="532"/>
    </location>
    <ligand>
        <name>GMP</name>
        <dbReference type="ChEBI" id="CHEBI:58115"/>
    </ligand>
</feature>
<evidence type="ECO:0000259" key="16">
    <source>
        <dbReference type="SMART" id="SM00306"/>
    </source>
</evidence>
<dbReference type="SMART" id="SM00305">
    <property type="entry name" value="HintC"/>
    <property type="match status" value="1"/>
</dbReference>
<evidence type="ECO:0000256" key="8">
    <source>
        <dbReference type="ARBA" id="ARBA00022886"/>
    </source>
</evidence>
<evidence type="ECO:0000313" key="17">
    <source>
        <dbReference type="EMBL" id="OGY72934.1"/>
    </source>
</evidence>
<feature type="active site" description="GMP-histidine intermediate" evidence="12">
    <location>
        <position position="529"/>
    </location>
</feature>
<dbReference type="Pfam" id="PF01139">
    <property type="entry name" value="RtcB"/>
    <property type="match status" value="2"/>
</dbReference>
<comment type="cofactor">
    <cofactor evidence="14">
        <name>Mn(2+)</name>
        <dbReference type="ChEBI" id="CHEBI:29035"/>
    </cofactor>
    <text evidence="14">Binds 2 manganese ions per subunit.</text>
</comment>
<feature type="domain" description="Hint" evidence="15">
    <location>
        <begin position="241"/>
        <end position="287"/>
    </location>
</feature>
<evidence type="ECO:0000256" key="13">
    <source>
        <dbReference type="PIRSR" id="PIRSR601233-2"/>
    </source>
</evidence>
<sequence>MYQINSKIITFIPWEKIEESARKQIENTSQVPCLFHHVAVMPDCHFGIGATVGTVLPTIGAIVPAAVGVDIGCFTGDTLVPLIDGKSYSLKELAEMDKEIIVYACTASGKVVAAKATAKITRTDAEIVKVILDDGAEIRCTLEHRFMLRDGSFVEAKDLKAGESLMPLYRETDKDGYILVQQNYSGRMQKAHWIVARSGLLGKIPRFEYERKEIANRLYNCETCGEKVKSGIGLHNNRRYSHRYNHKVVSVESIIEREDVYCLTVPEYHNFALEAGVFVHNCGMIAVKTNLKRTDLKDLSSIRKGIERRIPMSAGKFNQKLTKTADERICALKELAEGKDYTTFDKHWELSLGTLGGGNHFIEICVDEEDIVWATLHSGSRGVGNKIGNHYIKKAKALMDKLRITLPDKDLAYLPEGAKEFDDYIFDLHFAQMFALANREEMMDRVLAELSTAIFGVHTKARELEAERINCHHNFTQKEYHFDKNIWITRKGAVQAKNGMSGMIPGSMGTRSYIFSGLGNKDSFESSPHGAGRRMSRAQARKEFSIAKLDETMKGIEYRKSDVLIDEIPFAYKDIDEVMEYSKELVKVEHTLKQIINCKGD</sequence>
<feature type="binding site" evidence="13">
    <location>
        <begin position="473"/>
        <end position="474"/>
    </location>
    <ligand>
        <name>GMP</name>
        <dbReference type="ChEBI" id="CHEBI:58115"/>
    </ligand>
</feature>
<feature type="binding site" evidence="14">
    <location>
        <position position="377"/>
    </location>
    <ligand>
        <name>Mn(2+)</name>
        <dbReference type="ChEBI" id="CHEBI:29035"/>
        <label>2</label>
    </ligand>
</feature>
<dbReference type="InterPro" id="IPR003587">
    <property type="entry name" value="Hint_dom_N"/>
</dbReference>
<keyword evidence="7" id="KW-0692">RNA repair</keyword>
<keyword evidence="9 13" id="KW-0342">GTP-binding</keyword>
<dbReference type="GO" id="GO:0170057">
    <property type="term" value="F:RNA ligase (GTP) activity"/>
    <property type="evidence" value="ECO:0007669"/>
    <property type="project" value="UniProtKB-EC"/>
</dbReference>
<dbReference type="InterPro" id="IPR001233">
    <property type="entry name" value="RtcB"/>
</dbReference>
<dbReference type="CDD" id="cd00081">
    <property type="entry name" value="Hint"/>
    <property type="match status" value="1"/>
</dbReference>
<feature type="binding site" evidence="13">
    <location>
        <begin position="505"/>
        <end position="508"/>
    </location>
    <ligand>
        <name>GMP</name>
        <dbReference type="ChEBI" id="CHEBI:58115"/>
    </ligand>
</feature>
<name>A0A1G2A7U6_9BACT</name>
<keyword evidence="5 13" id="KW-0547">Nucleotide-binding</keyword>
<evidence type="ECO:0000256" key="14">
    <source>
        <dbReference type="PIRSR" id="PIRSR601233-3"/>
    </source>
</evidence>
<dbReference type="InterPro" id="IPR003586">
    <property type="entry name" value="Hint_dom_C"/>
</dbReference>
<evidence type="ECO:0000256" key="5">
    <source>
        <dbReference type="ARBA" id="ARBA00022741"/>
    </source>
</evidence>
<dbReference type="InterPro" id="IPR036844">
    <property type="entry name" value="Hint_dom_sf"/>
</dbReference>
<dbReference type="GO" id="GO:0006314">
    <property type="term" value="P:intron homing"/>
    <property type="evidence" value="ECO:0007669"/>
    <property type="project" value="UniProtKB-KW"/>
</dbReference>
<dbReference type="NCBIfam" id="TIGR01445">
    <property type="entry name" value="intein_Nterm"/>
    <property type="match status" value="1"/>
</dbReference>
<dbReference type="NCBIfam" id="TIGR01443">
    <property type="entry name" value="intein_Cterm"/>
    <property type="match status" value="1"/>
</dbReference>
<dbReference type="GO" id="GO:0005525">
    <property type="term" value="F:GTP binding"/>
    <property type="evidence" value="ECO:0007669"/>
    <property type="project" value="UniProtKB-KW"/>
</dbReference>
<dbReference type="GO" id="GO:0006281">
    <property type="term" value="P:DNA repair"/>
    <property type="evidence" value="ECO:0007669"/>
    <property type="project" value="TreeGrafter"/>
</dbReference>
<keyword evidence="4 14" id="KW-0479">Metal-binding</keyword>
<keyword evidence="6" id="KW-0378">Hydrolase</keyword>
<evidence type="ECO:0000256" key="2">
    <source>
        <dbReference type="ARBA" id="ARBA00022598"/>
    </source>
</evidence>
<comment type="caution">
    <text evidence="17">The sequence shown here is derived from an EMBL/GenBank/DDBJ whole genome shotgun (WGS) entry which is preliminary data.</text>
</comment>
<keyword evidence="3" id="KW-0540">Nuclease</keyword>
<dbReference type="GO" id="GO:0016539">
    <property type="term" value="P:intein-mediated protein splicing"/>
    <property type="evidence" value="ECO:0007669"/>
    <property type="project" value="InterPro"/>
</dbReference>
<evidence type="ECO:0000256" key="11">
    <source>
        <dbReference type="ARBA" id="ARBA00047746"/>
    </source>
</evidence>
<dbReference type="PANTHER" id="PTHR43749">
    <property type="entry name" value="RNA-SPLICING LIGASE RTCB"/>
    <property type="match status" value="1"/>
</dbReference>
<accession>A0A1G2A7U6</accession>
<comment type="catalytic activity">
    <reaction evidence="11">
        <text>a 3'-end 3'-phospho-ribonucleotide-RNA + a 5'-end dephospho-ribonucleoside-RNA + GTP = a ribonucleotidyl-ribonucleotide-RNA + GMP + diphosphate</text>
        <dbReference type="Rhea" id="RHEA:68076"/>
        <dbReference type="Rhea" id="RHEA-COMP:10463"/>
        <dbReference type="Rhea" id="RHEA-COMP:13936"/>
        <dbReference type="Rhea" id="RHEA-COMP:17355"/>
        <dbReference type="ChEBI" id="CHEBI:33019"/>
        <dbReference type="ChEBI" id="CHEBI:37565"/>
        <dbReference type="ChEBI" id="CHEBI:58115"/>
        <dbReference type="ChEBI" id="CHEBI:83062"/>
        <dbReference type="ChEBI" id="CHEBI:138284"/>
        <dbReference type="ChEBI" id="CHEBI:173118"/>
        <dbReference type="EC" id="6.5.1.8"/>
    </reaction>
</comment>
<reference evidence="17 18" key="1">
    <citation type="journal article" date="2016" name="Nat. Commun.">
        <title>Thousands of microbial genomes shed light on interconnected biogeochemical processes in an aquifer system.</title>
        <authorList>
            <person name="Anantharaman K."/>
            <person name="Brown C.T."/>
            <person name="Hug L.A."/>
            <person name="Sharon I."/>
            <person name="Castelle C.J."/>
            <person name="Probst A.J."/>
            <person name="Thomas B.C."/>
            <person name="Singh A."/>
            <person name="Wilkins M.J."/>
            <person name="Karaoz U."/>
            <person name="Brodie E.L."/>
            <person name="Williams K.H."/>
            <person name="Hubbard S.S."/>
            <person name="Banfield J.F."/>
        </authorList>
    </citation>
    <scope>NUCLEOTIDE SEQUENCE [LARGE SCALE GENOMIC DNA]</scope>
</reference>
<dbReference type="SUPFAM" id="SSF51294">
    <property type="entry name" value="Hedgehog/intein (Hint) domain"/>
    <property type="match status" value="1"/>
</dbReference>
<gene>
    <name evidence="17" type="ORF">A3H61_01540</name>
</gene>
<keyword evidence="6" id="KW-0255">Endonuclease</keyword>
<dbReference type="PANTHER" id="PTHR43749:SF2">
    <property type="entry name" value="RNA-SPLICING LIGASE RTCB"/>
    <property type="match status" value="1"/>
</dbReference>
<protein>
    <recommendedName>
        <fullName evidence="1">3'-phosphate/5'-hydroxy nucleic acid ligase</fullName>
        <ecNumber evidence="1">6.5.1.8</ecNumber>
    </recommendedName>
</protein>
<dbReference type="Gene3D" id="3.90.1860.10">
    <property type="entry name" value="tRNA-splicing ligase RtcB"/>
    <property type="match status" value="1"/>
</dbReference>
<dbReference type="Gene3D" id="2.170.16.10">
    <property type="entry name" value="Hedgehog/Intein (Hint) domain"/>
    <property type="match status" value="1"/>
</dbReference>
<evidence type="ECO:0000256" key="1">
    <source>
        <dbReference type="ARBA" id="ARBA00012726"/>
    </source>
</evidence>
<evidence type="ECO:0000259" key="15">
    <source>
        <dbReference type="SMART" id="SM00305"/>
    </source>
</evidence>
<dbReference type="EC" id="6.5.1.8" evidence="1"/>
<dbReference type="InterPro" id="IPR052915">
    <property type="entry name" value="RtcB-like"/>
</dbReference>
<keyword evidence="2" id="KW-0436">Ligase</keyword>
<dbReference type="InterPro" id="IPR006141">
    <property type="entry name" value="Intein_N"/>
</dbReference>
<evidence type="ECO:0000256" key="9">
    <source>
        <dbReference type="ARBA" id="ARBA00023134"/>
    </source>
</evidence>
<feature type="binding site" evidence="14">
    <location>
        <position position="360"/>
    </location>
    <ligand>
        <name>Mn(2+)</name>
        <dbReference type="ChEBI" id="CHEBI:29035"/>
        <label>1</label>
    </ligand>
</feature>
<evidence type="ECO:0000313" key="18">
    <source>
        <dbReference type="Proteomes" id="UP000178315"/>
    </source>
</evidence>
<evidence type="ECO:0000256" key="4">
    <source>
        <dbReference type="ARBA" id="ARBA00022723"/>
    </source>
</evidence>
<dbReference type="Proteomes" id="UP000178315">
    <property type="component" value="Unassembled WGS sequence"/>
</dbReference>
<dbReference type="SUPFAM" id="SSF103365">
    <property type="entry name" value="Hypothetical protein PH1602"/>
    <property type="match status" value="2"/>
</dbReference>
<dbReference type="GO" id="GO:0004519">
    <property type="term" value="F:endonuclease activity"/>
    <property type="evidence" value="ECO:0007669"/>
    <property type="project" value="UniProtKB-KW"/>
</dbReference>
<keyword evidence="10 14" id="KW-0464">Manganese</keyword>
<evidence type="ECO:0000256" key="6">
    <source>
        <dbReference type="ARBA" id="ARBA00022759"/>
    </source>
</evidence>
<dbReference type="InterPro" id="IPR030934">
    <property type="entry name" value="Intein_C"/>
</dbReference>
<dbReference type="GO" id="GO:0006396">
    <property type="term" value="P:RNA processing"/>
    <property type="evidence" value="ECO:0007669"/>
    <property type="project" value="InterPro"/>
</dbReference>
<dbReference type="SMART" id="SM00306">
    <property type="entry name" value="HintN"/>
    <property type="match status" value="1"/>
</dbReference>
<feature type="binding site" evidence="13">
    <location>
        <begin position="359"/>
        <end position="363"/>
    </location>
    <ligand>
        <name>GMP</name>
        <dbReference type="ChEBI" id="CHEBI:58115"/>
    </ligand>
</feature>
<organism evidence="17 18">
    <name type="scientific">Candidatus Jacksonbacteria bacterium RIFCSPLOWO2_02_FULL_44_20</name>
    <dbReference type="NCBI Taxonomy" id="1798460"/>
    <lineage>
        <taxon>Bacteria</taxon>
        <taxon>Candidatus Jacksoniibacteriota</taxon>
    </lineage>
</organism>
<feature type="binding site" evidence="14">
    <location>
        <position position="473"/>
    </location>
    <ligand>
        <name>Mn(2+)</name>
        <dbReference type="ChEBI" id="CHEBI:29035"/>
        <label>2</label>
    </ligand>
</feature>
<dbReference type="InterPro" id="IPR036025">
    <property type="entry name" value="RtcB-like_sf"/>
</dbReference>
<evidence type="ECO:0000256" key="12">
    <source>
        <dbReference type="PIRSR" id="PIRSR601233-1"/>
    </source>
</evidence>
<keyword evidence="8" id="KW-0404">Intron homing</keyword>
<feature type="binding site" evidence="14">
    <location>
        <position position="70"/>
    </location>
    <ligand>
        <name>Mn(2+)</name>
        <dbReference type="ChEBI" id="CHEBI:29035"/>
        <label>1</label>
    </ligand>
</feature>
<proteinExistence type="predicted"/>
<dbReference type="GO" id="GO:0030145">
    <property type="term" value="F:manganese ion binding"/>
    <property type="evidence" value="ECO:0007669"/>
    <property type="project" value="TreeGrafter"/>
</dbReference>
<dbReference type="GO" id="GO:0042245">
    <property type="term" value="P:RNA repair"/>
    <property type="evidence" value="ECO:0007669"/>
    <property type="project" value="UniProtKB-KW"/>
</dbReference>
<feature type="binding site" evidence="13">
    <location>
        <position position="512"/>
    </location>
    <ligand>
        <name>GMP</name>
        <dbReference type="ChEBI" id="CHEBI:58115"/>
    </ligand>
</feature>
<feature type="binding site" evidence="13">
    <location>
        <position position="599"/>
    </location>
    <ligand>
        <name>GMP</name>
        <dbReference type="ChEBI" id="CHEBI:58115"/>
    </ligand>
</feature>
<feature type="domain" description="Hint" evidence="16">
    <location>
        <begin position="71"/>
        <end position="169"/>
    </location>
</feature>
<evidence type="ECO:0000256" key="3">
    <source>
        <dbReference type="ARBA" id="ARBA00022722"/>
    </source>
</evidence>
<dbReference type="AlphaFoldDB" id="A0A1G2A7U6"/>
<dbReference type="PROSITE" id="PS50817">
    <property type="entry name" value="INTEIN_N_TER"/>
    <property type="match status" value="1"/>
</dbReference>
<dbReference type="PROSITE" id="PS50818">
    <property type="entry name" value="INTEIN_C_TER"/>
    <property type="match status" value="1"/>
</dbReference>